<evidence type="ECO:0000313" key="4">
    <source>
        <dbReference type="EMBL" id="SNS30932.1"/>
    </source>
</evidence>
<dbReference type="InterPro" id="IPR019692">
    <property type="entry name" value="CFP-6_PH"/>
</dbReference>
<keyword evidence="5" id="KW-1185">Reference proteome</keyword>
<dbReference type="STRING" id="398843.A3K89_07770"/>
<evidence type="ECO:0000256" key="1">
    <source>
        <dbReference type="SAM" id="MobiDB-lite"/>
    </source>
</evidence>
<keyword evidence="2" id="KW-0812">Transmembrane</keyword>
<reference evidence="5" key="1">
    <citation type="submission" date="2017-06" db="EMBL/GenBank/DDBJ databases">
        <authorList>
            <person name="Varghese N."/>
            <person name="Submissions S."/>
        </authorList>
    </citation>
    <scope>NUCLEOTIDE SEQUENCE [LARGE SCALE GENOMIC DNA]</scope>
    <source>
        <strain evidence="5">JCM 23211</strain>
    </source>
</reference>
<name>A0A239DFY5_9NOCA</name>
<feature type="compositionally biased region" description="Acidic residues" evidence="1">
    <location>
        <begin position="160"/>
        <end position="171"/>
    </location>
</feature>
<feature type="compositionally biased region" description="Low complexity" evidence="1">
    <location>
        <begin position="7"/>
        <end position="17"/>
    </location>
</feature>
<evidence type="ECO:0000256" key="2">
    <source>
        <dbReference type="SAM" id="Phobius"/>
    </source>
</evidence>
<feature type="domain" description="Low molecular weight protein antigen 6 PH" evidence="3">
    <location>
        <begin position="68"/>
        <end position="137"/>
    </location>
</feature>
<feature type="region of interest" description="Disordered" evidence="1">
    <location>
        <begin position="142"/>
        <end position="171"/>
    </location>
</feature>
<proteinExistence type="predicted"/>
<feature type="region of interest" description="Disordered" evidence="1">
    <location>
        <begin position="1"/>
        <end position="21"/>
    </location>
</feature>
<feature type="transmembrane region" description="Helical" evidence="2">
    <location>
        <begin position="29"/>
        <end position="46"/>
    </location>
</feature>
<evidence type="ECO:0000259" key="3">
    <source>
        <dbReference type="Pfam" id="PF10756"/>
    </source>
</evidence>
<keyword evidence="2" id="KW-0472">Membrane</keyword>
<dbReference type="RefSeq" id="WP_217899911.1">
    <property type="nucleotide sequence ID" value="NZ_FZOW01000001.1"/>
</dbReference>
<organism evidence="4 5">
    <name type="scientific">Rhodococcoides kyotonense</name>
    <dbReference type="NCBI Taxonomy" id="398843"/>
    <lineage>
        <taxon>Bacteria</taxon>
        <taxon>Bacillati</taxon>
        <taxon>Actinomycetota</taxon>
        <taxon>Actinomycetes</taxon>
        <taxon>Mycobacteriales</taxon>
        <taxon>Nocardiaceae</taxon>
        <taxon>Rhodococcoides</taxon>
    </lineage>
</organism>
<dbReference type="Proteomes" id="UP000198327">
    <property type="component" value="Unassembled WGS sequence"/>
</dbReference>
<evidence type="ECO:0000313" key="5">
    <source>
        <dbReference type="Proteomes" id="UP000198327"/>
    </source>
</evidence>
<sequence>MSSSQQSEPPDTSSHTPDPSPQVIRLPRLALVGVALLLFGVLFPALSWPAAFGWLFAVPIVVAVWVIRVRTVVTIDGIEIRRFIGSESISWEDVRGIHFPDRRWARAVLTDKSEKSLPLVRFDRLPHLAAASGGRITDPYAAAAADAERDAQNTEPETTSGDDDGPENANS</sequence>
<accession>A0A239DFY5</accession>
<dbReference type="EMBL" id="FZOW01000001">
    <property type="protein sequence ID" value="SNS30932.1"/>
    <property type="molecule type" value="Genomic_DNA"/>
</dbReference>
<gene>
    <name evidence="4" type="ORF">SAMN05421642_101531</name>
</gene>
<keyword evidence="2" id="KW-1133">Transmembrane helix</keyword>
<dbReference type="AlphaFoldDB" id="A0A239DFY5"/>
<feature type="transmembrane region" description="Helical" evidence="2">
    <location>
        <begin position="52"/>
        <end position="73"/>
    </location>
</feature>
<dbReference type="Pfam" id="PF10756">
    <property type="entry name" value="bPH_6"/>
    <property type="match status" value="1"/>
</dbReference>
<protein>
    <submittedName>
        <fullName evidence="4">PH domain-containing protein</fullName>
    </submittedName>
</protein>